<accession>A0A8E0RYD1</accession>
<proteinExistence type="predicted"/>
<feature type="compositionally biased region" description="Low complexity" evidence="1">
    <location>
        <begin position="32"/>
        <end position="45"/>
    </location>
</feature>
<evidence type="ECO:0000313" key="3">
    <source>
        <dbReference type="Proteomes" id="UP000728185"/>
    </source>
</evidence>
<dbReference type="AlphaFoldDB" id="A0A8E0RYD1"/>
<feature type="region of interest" description="Disordered" evidence="1">
    <location>
        <begin position="74"/>
        <end position="101"/>
    </location>
</feature>
<name>A0A8E0RYD1_9TREM</name>
<feature type="region of interest" description="Disordered" evidence="1">
    <location>
        <begin position="17"/>
        <end position="49"/>
    </location>
</feature>
<protein>
    <submittedName>
        <fullName evidence="2">Uncharacterized protein</fullName>
    </submittedName>
</protein>
<dbReference type="OrthoDB" id="6288376at2759"/>
<reference evidence="2" key="1">
    <citation type="submission" date="2019-05" db="EMBL/GenBank/DDBJ databases">
        <title>Annotation for the trematode Fasciolopsis buski.</title>
        <authorList>
            <person name="Choi Y.-J."/>
        </authorList>
    </citation>
    <scope>NUCLEOTIDE SEQUENCE</scope>
    <source>
        <strain evidence="2">HT</strain>
        <tissue evidence="2">Whole worm</tissue>
    </source>
</reference>
<dbReference type="Proteomes" id="UP000728185">
    <property type="component" value="Unassembled WGS sequence"/>
</dbReference>
<gene>
    <name evidence="2" type="ORF">FBUS_09408</name>
</gene>
<evidence type="ECO:0000313" key="2">
    <source>
        <dbReference type="EMBL" id="KAA0191131.1"/>
    </source>
</evidence>
<keyword evidence="3" id="KW-1185">Reference proteome</keyword>
<organism evidence="2 3">
    <name type="scientific">Fasciolopsis buskii</name>
    <dbReference type="NCBI Taxonomy" id="27845"/>
    <lineage>
        <taxon>Eukaryota</taxon>
        <taxon>Metazoa</taxon>
        <taxon>Spiralia</taxon>
        <taxon>Lophotrochozoa</taxon>
        <taxon>Platyhelminthes</taxon>
        <taxon>Trematoda</taxon>
        <taxon>Digenea</taxon>
        <taxon>Plagiorchiida</taxon>
        <taxon>Echinostomata</taxon>
        <taxon>Echinostomatoidea</taxon>
        <taxon>Fasciolidae</taxon>
        <taxon>Fasciolopsis</taxon>
    </lineage>
</organism>
<feature type="compositionally biased region" description="Acidic residues" evidence="1">
    <location>
        <begin position="91"/>
        <end position="101"/>
    </location>
</feature>
<dbReference type="EMBL" id="LUCM01006537">
    <property type="protein sequence ID" value="KAA0191131.1"/>
    <property type="molecule type" value="Genomic_DNA"/>
</dbReference>
<evidence type="ECO:0000256" key="1">
    <source>
        <dbReference type="SAM" id="MobiDB-lite"/>
    </source>
</evidence>
<comment type="caution">
    <text evidence="2">The sequence shown here is derived from an EMBL/GenBank/DDBJ whole genome shotgun (WGS) entry which is preliminary data.</text>
</comment>
<feature type="compositionally biased region" description="Polar residues" evidence="1">
    <location>
        <begin position="19"/>
        <end position="31"/>
    </location>
</feature>
<sequence>MSFFPLSSSSKAENIFRAMTSQLGIESNEQRPTTTGGSDGPSPSSLTLENGVVAPEISEPAPYINLDARWDGVFPPRPPRPEDIVLPMESESNELADLDRT</sequence>